<keyword evidence="3" id="KW-1185">Reference proteome</keyword>
<gene>
    <name evidence="2" type="ORF">CR513_01751</name>
</gene>
<comment type="caution">
    <text evidence="2">The sequence shown here is derived from an EMBL/GenBank/DDBJ whole genome shotgun (WGS) entry which is preliminary data.</text>
</comment>
<dbReference type="Proteomes" id="UP000257109">
    <property type="component" value="Unassembled WGS sequence"/>
</dbReference>
<protein>
    <submittedName>
        <fullName evidence="2">Uncharacterized protein</fullName>
    </submittedName>
</protein>
<dbReference type="EMBL" id="QJKJ01000293">
    <property type="protein sequence ID" value="RDY13349.1"/>
    <property type="molecule type" value="Genomic_DNA"/>
</dbReference>
<feature type="compositionally biased region" description="Basic and acidic residues" evidence="1">
    <location>
        <begin position="41"/>
        <end position="54"/>
    </location>
</feature>
<evidence type="ECO:0000256" key="1">
    <source>
        <dbReference type="SAM" id="MobiDB-lite"/>
    </source>
</evidence>
<dbReference type="AlphaFoldDB" id="A0A371IE70"/>
<feature type="non-terminal residue" evidence="2">
    <location>
        <position position="1"/>
    </location>
</feature>
<organism evidence="2 3">
    <name type="scientific">Mucuna pruriens</name>
    <name type="common">Velvet bean</name>
    <name type="synonym">Dolichos pruriens</name>
    <dbReference type="NCBI Taxonomy" id="157652"/>
    <lineage>
        <taxon>Eukaryota</taxon>
        <taxon>Viridiplantae</taxon>
        <taxon>Streptophyta</taxon>
        <taxon>Embryophyta</taxon>
        <taxon>Tracheophyta</taxon>
        <taxon>Spermatophyta</taxon>
        <taxon>Magnoliopsida</taxon>
        <taxon>eudicotyledons</taxon>
        <taxon>Gunneridae</taxon>
        <taxon>Pentapetalae</taxon>
        <taxon>rosids</taxon>
        <taxon>fabids</taxon>
        <taxon>Fabales</taxon>
        <taxon>Fabaceae</taxon>
        <taxon>Papilionoideae</taxon>
        <taxon>50 kb inversion clade</taxon>
        <taxon>NPAAA clade</taxon>
        <taxon>indigoferoid/millettioid clade</taxon>
        <taxon>Phaseoleae</taxon>
        <taxon>Mucuna</taxon>
    </lineage>
</organism>
<name>A0A371IE70_MUCPR</name>
<reference evidence="2" key="1">
    <citation type="submission" date="2018-05" db="EMBL/GenBank/DDBJ databases">
        <title>Draft genome of Mucuna pruriens seed.</title>
        <authorList>
            <person name="Nnadi N.E."/>
            <person name="Vos R."/>
            <person name="Hasami M.H."/>
            <person name="Devisetty U.K."/>
            <person name="Aguiy J.C."/>
        </authorList>
    </citation>
    <scope>NUCLEOTIDE SEQUENCE [LARGE SCALE GENOMIC DNA]</scope>
    <source>
        <strain evidence="2">JCA_2017</strain>
    </source>
</reference>
<evidence type="ECO:0000313" key="2">
    <source>
        <dbReference type="EMBL" id="RDY13349.1"/>
    </source>
</evidence>
<proteinExistence type="predicted"/>
<evidence type="ECO:0000313" key="3">
    <source>
        <dbReference type="Proteomes" id="UP000257109"/>
    </source>
</evidence>
<accession>A0A371IE70</accession>
<sequence length="100" mass="11545">MVESQEATMARFLHRLNRDIKNIVELHDYTFISTLVHQSSKGKERRKEKLLRRDKSPKKGSALFKGHKEEVSKVNISNSNTHKSSNIKCFMRLGKGYIAS</sequence>
<feature type="region of interest" description="Disordered" evidence="1">
    <location>
        <begin position="40"/>
        <end position="61"/>
    </location>
</feature>
<dbReference type="OrthoDB" id="1731207at2759"/>